<keyword evidence="1" id="KW-0812">Transmembrane</keyword>
<dbReference type="CDD" id="cd01822">
    <property type="entry name" value="Lysophospholipase_L1_like"/>
    <property type="match status" value="1"/>
</dbReference>
<dbReference type="PANTHER" id="PTHR30383">
    <property type="entry name" value="THIOESTERASE 1/PROTEASE 1/LYSOPHOSPHOLIPASE L1"/>
    <property type="match status" value="1"/>
</dbReference>
<proteinExistence type="predicted"/>
<accession>A0A397Q1X2</accession>
<keyword evidence="4" id="KW-1185">Reference proteome</keyword>
<comment type="caution">
    <text evidence="3">The sequence shown here is derived from an EMBL/GenBank/DDBJ whole genome shotgun (WGS) entry which is preliminary data.</text>
</comment>
<reference evidence="3 4" key="1">
    <citation type="submission" date="2018-08" db="EMBL/GenBank/DDBJ databases">
        <title>Genomic Encyclopedia of Archaeal and Bacterial Type Strains, Phase II (KMG-II): from individual species to whole genera.</title>
        <authorList>
            <person name="Goeker M."/>
        </authorList>
    </citation>
    <scope>NUCLEOTIDE SEQUENCE [LARGE SCALE GENOMIC DNA]</scope>
    <source>
        <strain evidence="3 4">DSM 5002</strain>
    </source>
</reference>
<evidence type="ECO:0000259" key="2">
    <source>
        <dbReference type="Pfam" id="PF13472"/>
    </source>
</evidence>
<feature type="domain" description="SGNH hydrolase-type esterase" evidence="2">
    <location>
        <begin position="49"/>
        <end position="208"/>
    </location>
</feature>
<keyword evidence="1" id="KW-0472">Membrane</keyword>
<dbReference type="RefSeq" id="WP_170144310.1">
    <property type="nucleotide sequence ID" value="NZ_QXDF01000001.1"/>
</dbReference>
<dbReference type="InterPro" id="IPR051532">
    <property type="entry name" value="Ester_Hydrolysis_Enzymes"/>
</dbReference>
<keyword evidence="1" id="KW-1133">Transmembrane helix</keyword>
<evidence type="ECO:0000256" key="1">
    <source>
        <dbReference type="SAM" id="Phobius"/>
    </source>
</evidence>
<dbReference type="InterPro" id="IPR013830">
    <property type="entry name" value="SGNH_hydro"/>
</dbReference>
<feature type="transmembrane region" description="Helical" evidence="1">
    <location>
        <begin position="7"/>
        <end position="29"/>
    </location>
</feature>
<protein>
    <submittedName>
        <fullName evidence="3">Acyl-CoA thioesterase-1</fullName>
    </submittedName>
</protein>
<gene>
    <name evidence="3" type="ORF">BXY53_0556</name>
</gene>
<dbReference type="SUPFAM" id="SSF52266">
    <property type="entry name" value="SGNH hydrolase"/>
    <property type="match status" value="1"/>
</dbReference>
<organism evidence="3 4">
    <name type="scientific">Dichotomicrobium thermohalophilum</name>
    <dbReference type="NCBI Taxonomy" id="933063"/>
    <lineage>
        <taxon>Bacteria</taxon>
        <taxon>Pseudomonadati</taxon>
        <taxon>Pseudomonadota</taxon>
        <taxon>Alphaproteobacteria</taxon>
        <taxon>Hyphomicrobiales</taxon>
        <taxon>Hyphomicrobiaceae</taxon>
        <taxon>Dichotomicrobium</taxon>
    </lineage>
</organism>
<name>A0A397Q1X2_9HYPH</name>
<evidence type="ECO:0000313" key="4">
    <source>
        <dbReference type="Proteomes" id="UP000266273"/>
    </source>
</evidence>
<evidence type="ECO:0000313" key="3">
    <source>
        <dbReference type="EMBL" id="RIA55490.1"/>
    </source>
</evidence>
<dbReference type="InterPro" id="IPR036514">
    <property type="entry name" value="SGNH_hydro_sf"/>
</dbReference>
<dbReference type="AlphaFoldDB" id="A0A397Q1X2"/>
<dbReference type="PANTHER" id="PTHR30383:SF24">
    <property type="entry name" value="THIOESTERASE 1_PROTEASE 1_LYSOPHOSPHOLIPASE L1"/>
    <property type="match status" value="1"/>
</dbReference>
<dbReference type="Gene3D" id="3.40.50.1110">
    <property type="entry name" value="SGNH hydrolase"/>
    <property type="match status" value="1"/>
</dbReference>
<dbReference type="Proteomes" id="UP000266273">
    <property type="component" value="Unassembled WGS sequence"/>
</dbReference>
<dbReference type="Pfam" id="PF13472">
    <property type="entry name" value="Lipase_GDSL_2"/>
    <property type="match status" value="1"/>
</dbReference>
<sequence length="233" mass="25434">MRRTIHGWPVALSNLALIVIYAALMAAVWPDRARAEQAGAGEEVVIVGFGDSLMAGYRLAPGKSFPAQLQDALREQGRNVRVVNAGVSGDTTADALARLDWALPDDADAVIVELGANDALRGFELSETRSALDEILSKLKARDLPVLLTGMEAPRNYGEDYAKAFRNMYQELSEKHETLFYPFFLKGVALEPELNMPDGIHPTAEGVAVIVENILPKVHDLIARARERTANVN</sequence>
<dbReference type="GO" id="GO:0004622">
    <property type="term" value="F:phosphatidylcholine lysophospholipase activity"/>
    <property type="evidence" value="ECO:0007669"/>
    <property type="project" value="TreeGrafter"/>
</dbReference>
<dbReference type="EMBL" id="QXDF01000001">
    <property type="protein sequence ID" value="RIA55490.1"/>
    <property type="molecule type" value="Genomic_DNA"/>
</dbReference>